<protein>
    <submittedName>
        <fullName evidence="3">CBS domain-containing protein</fullName>
    </submittedName>
</protein>
<keyword evidence="4" id="KW-1185">Reference proteome</keyword>
<comment type="caution">
    <text evidence="3">The sequence shown here is derived from an EMBL/GenBank/DDBJ whole genome shotgun (WGS) entry which is preliminary data.</text>
</comment>
<feature type="domain" description="CBS" evidence="2">
    <location>
        <begin position="357"/>
        <end position="416"/>
    </location>
</feature>
<dbReference type="SMART" id="SM00116">
    <property type="entry name" value="CBS"/>
    <property type="match status" value="1"/>
</dbReference>
<dbReference type="InterPro" id="IPR046342">
    <property type="entry name" value="CBS_dom_sf"/>
</dbReference>
<dbReference type="SUPFAM" id="SSF54631">
    <property type="entry name" value="CBS-domain pair"/>
    <property type="match status" value="1"/>
</dbReference>
<dbReference type="EMBL" id="BAAARV010000071">
    <property type="protein sequence ID" value="GAA2371182.1"/>
    <property type="molecule type" value="Genomic_DNA"/>
</dbReference>
<name>A0ABP5U941_9ACTN</name>
<dbReference type="PANTHER" id="PTHR43773">
    <property type="entry name" value="MAGNESIUM TRANSPORTER MGTE"/>
    <property type="match status" value="1"/>
</dbReference>
<accession>A0ABP5U941</accession>
<organism evidence="3 4">
    <name type="scientific">Dactylosporangium salmoneum</name>
    <dbReference type="NCBI Taxonomy" id="53361"/>
    <lineage>
        <taxon>Bacteria</taxon>
        <taxon>Bacillati</taxon>
        <taxon>Actinomycetota</taxon>
        <taxon>Actinomycetes</taxon>
        <taxon>Micromonosporales</taxon>
        <taxon>Micromonosporaceae</taxon>
        <taxon>Dactylosporangium</taxon>
    </lineage>
</organism>
<dbReference type="SUPFAM" id="SSF158791">
    <property type="entry name" value="MgtE N-terminal domain-like"/>
    <property type="match status" value="1"/>
</dbReference>
<evidence type="ECO:0000259" key="2">
    <source>
        <dbReference type="PROSITE" id="PS51371"/>
    </source>
</evidence>
<gene>
    <name evidence="3" type="ORF">GCM10010170_072460</name>
</gene>
<evidence type="ECO:0000256" key="1">
    <source>
        <dbReference type="PROSITE-ProRule" id="PRU00703"/>
    </source>
</evidence>
<dbReference type="InterPro" id="IPR006668">
    <property type="entry name" value="Mg_transptr_MgtE_intracell_dom"/>
</dbReference>
<evidence type="ECO:0000313" key="3">
    <source>
        <dbReference type="EMBL" id="GAA2371182.1"/>
    </source>
</evidence>
<dbReference type="InterPro" id="IPR006669">
    <property type="entry name" value="MgtE_transporter"/>
</dbReference>
<dbReference type="Pfam" id="PF00571">
    <property type="entry name" value="CBS"/>
    <property type="match status" value="1"/>
</dbReference>
<dbReference type="SMART" id="SM00924">
    <property type="entry name" value="MgtE_N"/>
    <property type="match status" value="1"/>
</dbReference>
<dbReference type="Gene3D" id="1.25.60.10">
    <property type="entry name" value="MgtE N-terminal domain-like"/>
    <property type="match status" value="1"/>
</dbReference>
<reference evidence="4" key="1">
    <citation type="journal article" date="2019" name="Int. J. Syst. Evol. Microbiol.">
        <title>The Global Catalogue of Microorganisms (GCM) 10K type strain sequencing project: providing services to taxonomists for standard genome sequencing and annotation.</title>
        <authorList>
            <consortium name="The Broad Institute Genomics Platform"/>
            <consortium name="The Broad Institute Genome Sequencing Center for Infectious Disease"/>
            <person name="Wu L."/>
            <person name="Ma J."/>
        </authorList>
    </citation>
    <scope>NUCLEOTIDE SEQUENCE [LARGE SCALE GENOMIC DNA]</scope>
    <source>
        <strain evidence="4">JCM 3272</strain>
    </source>
</reference>
<evidence type="ECO:0000313" key="4">
    <source>
        <dbReference type="Proteomes" id="UP001501444"/>
    </source>
</evidence>
<dbReference type="Pfam" id="PF03448">
    <property type="entry name" value="MgtE_N"/>
    <property type="match status" value="1"/>
</dbReference>
<dbReference type="InterPro" id="IPR038076">
    <property type="entry name" value="MgtE_N_sf"/>
</dbReference>
<dbReference type="PANTHER" id="PTHR43773:SF1">
    <property type="entry name" value="MAGNESIUM TRANSPORTER MGTE"/>
    <property type="match status" value="1"/>
</dbReference>
<dbReference type="Gene3D" id="3.10.580.10">
    <property type="entry name" value="CBS-domain"/>
    <property type="match status" value="1"/>
</dbReference>
<proteinExistence type="predicted"/>
<dbReference type="CDD" id="cd04606">
    <property type="entry name" value="CBS_pair_Mg_transporter"/>
    <property type="match status" value="1"/>
</dbReference>
<dbReference type="RefSeq" id="WP_344617113.1">
    <property type="nucleotide sequence ID" value="NZ_BAAARV010000071.1"/>
</dbReference>
<dbReference type="Proteomes" id="UP001501444">
    <property type="component" value="Unassembled WGS sequence"/>
</dbReference>
<dbReference type="InterPro" id="IPR000644">
    <property type="entry name" value="CBS_dom"/>
</dbReference>
<dbReference type="PROSITE" id="PS51371">
    <property type="entry name" value="CBS"/>
    <property type="match status" value="1"/>
</dbReference>
<sequence>MSCTSDPAPPRRLALSRLLRTAAIDARGQRLGSLVDVIVRLPAEGGYPPVTGLVAELGRRRVFIPAAVVRAWRPEGVELVSARVDLRAFQRREGEVLLRADVLGHRLLDTTTARLVHAHDIELTAGPSGAWMLSGVDVHRLHWLHRPGHHPPHPLRDWLDFEPLIGHQASLRSRHPLVRLRRLRAAELADLLEEASAPEQREILTQVHADPELEADIFEELDEDQQSHLLSGRSDAEVAAVIAHMRADDATDAVAGLPQERRRRVLALLPDDRRATVTYLLRYHAATAGGLMGVDILALPEDATVRQAVQAVRDATTTQPEALANLYTVNPAGCLTGTIGLVTLLRADPAAILRAVAEPDPVTVSAHADQIEIATLMADFNLSTLPVVDDEGHLIGVITIDDVLAETIPDNWRRREPVAHHYHQHDTVA</sequence>
<keyword evidence="1" id="KW-0129">CBS domain</keyword>